<dbReference type="RefSeq" id="XP_040747228.1">
    <property type="nucleotide sequence ID" value="XM_040886065.1"/>
</dbReference>
<evidence type="ECO:0000313" key="2">
    <source>
        <dbReference type="Proteomes" id="UP000193922"/>
    </source>
</evidence>
<sequence>MIAIARTAKRLYLNIIAVCLEQDEKRRVHDRKGMKKDRNEDYSLGEKKSCRLQDFGAGGLYSSRRSGFAFFGKPACF</sequence>
<dbReference type="GeneID" id="63802713"/>
<keyword evidence="2" id="KW-1185">Reference proteome</keyword>
<reference evidence="1 2" key="1">
    <citation type="submission" date="2016-07" db="EMBL/GenBank/DDBJ databases">
        <title>Pervasive Adenine N6-methylation of Active Genes in Fungi.</title>
        <authorList>
            <consortium name="DOE Joint Genome Institute"/>
            <person name="Mondo S.J."/>
            <person name="Dannebaum R.O."/>
            <person name="Kuo R.C."/>
            <person name="Labutti K."/>
            <person name="Haridas S."/>
            <person name="Kuo A."/>
            <person name="Salamov A."/>
            <person name="Ahrendt S.R."/>
            <person name="Lipzen A."/>
            <person name="Sullivan W."/>
            <person name="Andreopoulos W.B."/>
            <person name="Clum A."/>
            <person name="Lindquist E."/>
            <person name="Daum C."/>
            <person name="Ramamoorthy G.K."/>
            <person name="Gryganskyi A."/>
            <person name="Culley D."/>
            <person name="Magnuson J.K."/>
            <person name="James T.Y."/>
            <person name="O'Malley M.A."/>
            <person name="Stajich J.E."/>
            <person name="Spatafora J.W."/>
            <person name="Visel A."/>
            <person name="Grigoriev I.V."/>
        </authorList>
    </citation>
    <scope>NUCLEOTIDE SEQUENCE [LARGE SCALE GENOMIC DNA]</scope>
    <source>
        <strain evidence="1 2">ATCC 12442</strain>
    </source>
</reference>
<accession>A0A1Y1WKE9</accession>
<dbReference type="AlphaFoldDB" id="A0A1Y1WKE9"/>
<gene>
    <name evidence="1" type="ORF">DL89DRAFT_264010</name>
</gene>
<proteinExistence type="predicted"/>
<dbReference type="Proteomes" id="UP000193922">
    <property type="component" value="Unassembled WGS sequence"/>
</dbReference>
<dbReference type="EMBL" id="MCFD01000001">
    <property type="protein sequence ID" value="ORX74017.1"/>
    <property type="molecule type" value="Genomic_DNA"/>
</dbReference>
<name>A0A1Y1WKE9_9FUNG</name>
<organism evidence="1 2">
    <name type="scientific">Linderina pennispora</name>
    <dbReference type="NCBI Taxonomy" id="61395"/>
    <lineage>
        <taxon>Eukaryota</taxon>
        <taxon>Fungi</taxon>
        <taxon>Fungi incertae sedis</taxon>
        <taxon>Zoopagomycota</taxon>
        <taxon>Kickxellomycotina</taxon>
        <taxon>Kickxellomycetes</taxon>
        <taxon>Kickxellales</taxon>
        <taxon>Kickxellaceae</taxon>
        <taxon>Linderina</taxon>
    </lineage>
</organism>
<protein>
    <submittedName>
        <fullName evidence="1">Uncharacterized protein</fullName>
    </submittedName>
</protein>
<comment type="caution">
    <text evidence="1">The sequence shown here is derived from an EMBL/GenBank/DDBJ whole genome shotgun (WGS) entry which is preliminary data.</text>
</comment>
<evidence type="ECO:0000313" key="1">
    <source>
        <dbReference type="EMBL" id="ORX74017.1"/>
    </source>
</evidence>